<feature type="domain" description="YARHG" evidence="1">
    <location>
        <begin position="151"/>
        <end position="232"/>
    </location>
</feature>
<dbReference type="Gene3D" id="1.20.58.1690">
    <property type="match status" value="1"/>
</dbReference>
<comment type="caution">
    <text evidence="2">The sequence shown here is derived from an EMBL/GenBank/DDBJ whole genome shotgun (WGS) entry which is preliminary data.</text>
</comment>
<protein>
    <recommendedName>
        <fullName evidence="1">YARHG domain-containing protein</fullName>
    </recommendedName>
</protein>
<dbReference type="Proteomes" id="UP000029644">
    <property type="component" value="Unassembled WGS sequence"/>
</dbReference>
<evidence type="ECO:0000313" key="2">
    <source>
        <dbReference type="EMBL" id="GAL61752.1"/>
    </source>
</evidence>
<evidence type="ECO:0000259" key="1">
    <source>
        <dbReference type="SMART" id="SM01324"/>
    </source>
</evidence>
<dbReference type="InterPro" id="IPR038434">
    <property type="entry name" value="YARHG_sf"/>
</dbReference>
<sequence>MRLLIIVLLISNSVFAQYWGGQEISESNLAPWVPKFEMEYQGSYHFGESEMETNLNLFFSGGFIIGQVENGSWVDDTNQWKSNYINLTNIKIDKTGKFSSDQHTGQFVHYKTENGALYKSLKIDNPWSSWIEDSKFEIGTKSELILKESYSGKYIEASYKKLQPAELHAMHPDDLQIMRNEIYARYGYIFIKNGKMDLYFRNQDWYKPEHKNVNDFLSDLERYNIGLIRSIE</sequence>
<dbReference type="SMART" id="SM01324">
    <property type="entry name" value="YARHG"/>
    <property type="match status" value="1"/>
</dbReference>
<reference evidence="2 3" key="1">
    <citation type="journal article" date="2014" name="Genome Announc.">
        <title>Draft Genome Sequences of Marine Flavobacterium Algibacter lectus Strains SS8 and NR4.</title>
        <authorList>
            <person name="Takatani N."/>
            <person name="Nakanishi M."/>
            <person name="Meirelles P."/>
            <person name="Mino S."/>
            <person name="Suda W."/>
            <person name="Oshima K."/>
            <person name="Hattori M."/>
            <person name="Ohkuma M."/>
            <person name="Hosokawa M."/>
            <person name="Miyashita K."/>
            <person name="Thompson F.L."/>
            <person name="Niwa A."/>
            <person name="Sawabe T."/>
            <person name="Sawabe T."/>
        </authorList>
    </citation>
    <scope>NUCLEOTIDE SEQUENCE [LARGE SCALE GENOMIC DNA]</scope>
    <source>
        <strain evidence="2 3">JCM 19300</strain>
    </source>
</reference>
<name>A0A090W2J5_9FLAO</name>
<evidence type="ECO:0000313" key="3">
    <source>
        <dbReference type="Proteomes" id="UP000029644"/>
    </source>
</evidence>
<dbReference type="RefSeq" id="WP_052415255.1">
    <property type="nucleotide sequence ID" value="NZ_BBNQ01000003.1"/>
</dbReference>
<dbReference type="Pfam" id="PF13308">
    <property type="entry name" value="YARHG"/>
    <property type="match status" value="1"/>
</dbReference>
<dbReference type="EMBL" id="BBNQ01000003">
    <property type="protein sequence ID" value="GAL61752.1"/>
    <property type="molecule type" value="Genomic_DNA"/>
</dbReference>
<organism evidence="2 3">
    <name type="scientific">Algibacter lectus</name>
    <dbReference type="NCBI Taxonomy" id="221126"/>
    <lineage>
        <taxon>Bacteria</taxon>
        <taxon>Pseudomonadati</taxon>
        <taxon>Bacteroidota</taxon>
        <taxon>Flavobacteriia</taxon>
        <taxon>Flavobacteriales</taxon>
        <taxon>Flavobacteriaceae</taxon>
        <taxon>Algibacter</taxon>
    </lineage>
</organism>
<proteinExistence type="predicted"/>
<accession>A0A090W2J5</accession>
<dbReference type="AlphaFoldDB" id="A0A090W2J5"/>
<gene>
    <name evidence="2" type="ORF">JCM19300_1575</name>
</gene>
<dbReference type="OrthoDB" id="353549at2"/>
<dbReference type="InterPro" id="IPR025582">
    <property type="entry name" value="YARHG_dom"/>
</dbReference>